<feature type="region of interest" description="Disordered" evidence="3">
    <location>
        <begin position="11"/>
        <end position="52"/>
    </location>
</feature>
<dbReference type="Pfam" id="PF04000">
    <property type="entry name" value="Sas10_Utp3"/>
    <property type="match status" value="1"/>
</dbReference>
<feature type="compositionally biased region" description="Acidic residues" evidence="3">
    <location>
        <begin position="20"/>
        <end position="52"/>
    </location>
</feature>
<feature type="coiled-coil region" evidence="2">
    <location>
        <begin position="86"/>
        <end position="113"/>
    </location>
</feature>
<evidence type="ECO:0000313" key="5">
    <source>
        <dbReference type="Proteomes" id="UP001381693"/>
    </source>
</evidence>
<dbReference type="Proteomes" id="UP001381693">
    <property type="component" value="Unassembled WGS sequence"/>
</dbReference>
<dbReference type="InterPro" id="IPR007146">
    <property type="entry name" value="Sas10/Utp3/C1D"/>
</dbReference>
<comment type="similarity">
    <text evidence="1">Belongs to the SAS10 family.</text>
</comment>
<dbReference type="PANTHER" id="PTHR13237">
    <property type="entry name" value="SOMETHING ABOUT SILENCING PROTEIN 10-RELATED"/>
    <property type="match status" value="1"/>
</dbReference>
<keyword evidence="2" id="KW-0175">Coiled coil</keyword>
<evidence type="ECO:0000313" key="4">
    <source>
        <dbReference type="EMBL" id="KAK7081478.1"/>
    </source>
</evidence>
<dbReference type="AlphaFoldDB" id="A0AAN8XJN1"/>
<evidence type="ECO:0000256" key="2">
    <source>
        <dbReference type="SAM" id="Coils"/>
    </source>
</evidence>
<dbReference type="PANTHER" id="PTHR13237:SF8">
    <property type="entry name" value="SOMETHING ABOUT SILENCING PROTEIN 10"/>
    <property type="match status" value="1"/>
</dbReference>
<dbReference type="EMBL" id="JAXCGZ010004811">
    <property type="protein sequence ID" value="KAK7081478.1"/>
    <property type="molecule type" value="Genomic_DNA"/>
</dbReference>
<name>A0AAN8XJN1_HALRR</name>
<accession>A0AAN8XJN1</accession>
<reference evidence="4 5" key="1">
    <citation type="submission" date="2023-11" db="EMBL/GenBank/DDBJ databases">
        <title>Halocaridina rubra genome assembly.</title>
        <authorList>
            <person name="Smith C."/>
        </authorList>
    </citation>
    <scope>NUCLEOTIDE SEQUENCE [LARGE SCALE GENOMIC DNA]</scope>
    <source>
        <strain evidence="4">EP-1</strain>
        <tissue evidence="4">Whole</tissue>
    </source>
</reference>
<gene>
    <name evidence="4" type="primary">UTP3</name>
    <name evidence="4" type="ORF">SK128_014890</name>
</gene>
<sequence>MTVDFILQEQILGISGSSSDDGDSTEDDDDASDEDNDKSDPDELYLEDDIVDEPEFKLPDDRAWGKKKHRYFGTDTTEEKIQWNLYNQDEELAQVEEETAKKLQERMAAELKDLVFDDLIPQFDDQNKSEHNQKKDLVEADISLLSKCKKLQLLKTESPEFLPVIEDLKSKCEELRCILSPLMDGIKLGKVPEGPIHHYITTKYRLVLNYVCNISMYMTIKCSSKSVRTHPVVGRLAQYRQLLQVSWRIASCY</sequence>
<dbReference type="GO" id="GO:0032040">
    <property type="term" value="C:small-subunit processome"/>
    <property type="evidence" value="ECO:0007669"/>
    <property type="project" value="TreeGrafter"/>
</dbReference>
<comment type="caution">
    <text evidence="4">The sequence shown here is derived from an EMBL/GenBank/DDBJ whole genome shotgun (WGS) entry which is preliminary data.</text>
</comment>
<organism evidence="4 5">
    <name type="scientific">Halocaridina rubra</name>
    <name type="common">Hawaiian red shrimp</name>
    <dbReference type="NCBI Taxonomy" id="373956"/>
    <lineage>
        <taxon>Eukaryota</taxon>
        <taxon>Metazoa</taxon>
        <taxon>Ecdysozoa</taxon>
        <taxon>Arthropoda</taxon>
        <taxon>Crustacea</taxon>
        <taxon>Multicrustacea</taxon>
        <taxon>Malacostraca</taxon>
        <taxon>Eumalacostraca</taxon>
        <taxon>Eucarida</taxon>
        <taxon>Decapoda</taxon>
        <taxon>Pleocyemata</taxon>
        <taxon>Caridea</taxon>
        <taxon>Atyoidea</taxon>
        <taxon>Atyidae</taxon>
        <taxon>Halocaridina</taxon>
    </lineage>
</organism>
<evidence type="ECO:0000256" key="3">
    <source>
        <dbReference type="SAM" id="MobiDB-lite"/>
    </source>
</evidence>
<protein>
    <submittedName>
        <fullName evidence="4">Something about silencing protein 10</fullName>
    </submittedName>
</protein>
<proteinExistence type="inferred from homology"/>
<evidence type="ECO:0000256" key="1">
    <source>
        <dbReference type="ARBA" id="ARBA00010979"/>
    </source>
</evidence>
<dbReference type="GO" id="GO:0000462">
    <property type="term" value="P:maturation of SSU-rRNA from tricistronic rRNA transcript (SSU-rRNA, 5.8S rRNA, LSU-rRNA)"/>
    <property type="evidence" value="ECO:0007669"/>
    <property type="project" value="TreeGrafter"/>
</dbReference>
<keyword evidence="5" id="KW-1185">Reference proteome</keyword>